<evidence type="ECO:0000256" key="1">
    <source>
        <dbReference type="SAM" id="Phobius"/>
    </source>
</evidence>
<feature type="transmembrane region" description="Helical" evidence="1">
    <location>
        <begin position="16"/>
        <end position="37"/>
    </location>
</feature>
<accession>A0ABV2E386</accession>
<dbReference type="Proteomes" id="UP001548992">
    <property type="component" value="Unassembled WGS sequence"/>
</dbReference>
<evidence type="ECO:0000313" key="3">
    <source>
        <dbReference type="Proteomes" id="UP001548992"/>
    </source>
</evidence>
<sequence>MGDKRFFIRIASGINYLGLLVIIALGAGIGMATNFMTQAWVRRKELMLV</sequence>
<protein>
    <submittedName>
        <fullName evidence="2">Uncharacterized protein</fullName>
    </submittedName>
</protein>
<keyword evidence="3" id="KW-1185">Reference proteome</keyword>
<keyword evidence="1" id="KW-1133">Transmembrane helix</keyword>
<keyword evidence="1" id="KW-0472">Membrane</keyword>
<keyword evidence="1" id="KW-0812">Transmembrane</keyword>
<dbReference type="EMBL" id="JBEWWF010000004">
    <property type="protein sequence ID" value="MET3077131.1"/>
    <property type="molecule type" value="Genomic_DNA"/>
</dbReference>
<organism evidence="2 3">
    <name type="scientific">Pantoea leporis</name>
    <dbReference type="NCBI Taxonomy" id="2933780"/>
    <lineage>
        <taxon>Bacteria</taxon>
        <taxon>Pseudomonadati</taxon>
        <taxon>Pseudomonadota</taxon>
        <taxon>Gammaproteobacteria</taxon>
        <taxon>Enterobacterales</taxon>
        <taxon>Erwiniaceae</taxon>
        <taxon>Pantoea</taxon>
    </lineage>
</organism>
<reference evidence="2 3" key="1">
    <citation type="submission" date="2024-07" db="EMBL/GenBank/DDBJ databases">
        <title>Isolation, whole-genome sequencing, and annotation of five antibiotic-resistant bacteria from environmental samples.</title>
        <authorList>
            <person name="Bedore T."/>
            <person name="Hudson A.O."/>
            <person name="Kumar G."/>
        </authorList>
    </citation>
    <scope>NUCLEOTIDE SEQUENCE [LARGE SCALE GENOMIC DNA]</scope>
    <source>
        <strain evidence="2 3">RIT844</strain>
    </source>
</reference>
<name>A0ABV2E386_9GAMM</name>
<evidence type="ECO:0000313" key="2">
    <source>
        <dbReference type="EMBL" id="MET3077131.1"/>
    </source>
</evidence>
<gene>
    <name evidence="2" type="ORF">ABXV16_15335</name>
</gene>
<comment type="caution">
    <text evidence="2">The sequence shown here is derived from an EMBL/GenBank/DDBJ whole genome shotgun (WGS) entry which is preliminary data.</text>
</comment>
<proteinExistence type="predicted"/>
<dbReference type="RefSeq" id="WP_354467385.1">
    <property type="nucleotide sequence ID" value="NZ_JBEWWF010000004.1"/>
</dbReference>